<dbReference type="GO" id="GO:0008173">
    <property type="term" value="F:RNA methyltransferase activity"/>
    <property type="evidence" value="ECO:0007669"/>
    <property type="project" value="InterPro"/>
</dbReference>
<dbReference type="InterPro" id="IPR001678">
    <property type="entry name" value="MeTrfase_RsmB-F_NOP2_dom"/>
</dbReference>
<accession>A0A448X439</accession>
<dbReference type="PANTHER" id="PTHR22808">
    <property type="entry name" value="NCL1 YEAST -RELATED NOL1/NOP2/FMU SUN DOMAIN-CONTAINING"/>
    <property type="match status" value="1"/>
</dbReference>
<feature type="domain" description="SAM-dependent MTase RsmB/NOP-type" evidence="2">
    <location>
        <begin position="1"/>
        <end position="54"/>
    </location>
</feature>
<evidence type="ECO:0000259" key="2">
    <source>
        <dbReference type="PROSITE" id="PS51686"/>
    </source>
</evidence>
<protein>
    <recommendedName>
        <fullName evidence="2">SAM-dependent MTase RsmB/NOP-type domain-containing protein</fullName>
    </recommendedName>
</protein>
<reference evidence="3" key="1">
    <citation type="submission" date="2018-11" db="EMBL/GenBank/DDBJ databases">
        <authorList>
            <consortium name="Pathogen Informatics"/>
        </authorList>
    </citation>
    <scope>NUCLEOTIDE SEQUENCE</scope>
</reference>
<evidence type="ECO:0000256" key="1">
    <source>
        <dbReference type="PROSITE-ProRule" id="PRU01023"/>
    </source>
</evidence>
<dbReference type="GO" id="GO:0001510">
    <property type="term" value="P:RNA methylation"/>
    <property type="evidence" value="ECO:0007669"/>
    <property type="project" value="InterPro"/>
</dbReference>
<dbReference type="GO" id="GO:0003723">
    <property type="term" value="F:RNA binding"/>
    <property type="evidence" value="ECO:0007669"/>
    <property type="project" value="UniProtKB-UniRule"/>
</dbReference>
<name>A0A448X439_9PLAT</name>
<dbReference type="OrthoDB" id="6093671at2759"/>
<dbReference type="PROSITE" id="PS51686">
    <property type="entry name" value="SAM_MT_RSMB_NOP"/>
    <property type="match status" value="1"/>
</dbReference>
<evidence type="ECO:0000313" key="4">
    <source>
        <dbReference type="Proteomes" id="UP000784294"/>
    </source>
</evidence>
<dbReference type="Proteomes" id="UP000784294">
    <property type="component" value="Unassembled WGS sequence"/>
</dbReference>
<dbReference type="EMBL" id="CAAALY010088079">
    <property type="protein sequence ID" value="VEL27563.1"/>
    <property type="molecule type" value="Genomic_DNA"/>
</dbReference>
<keyword evidence="1" id="KW-0489">Methyltransferase</keyword>
<keyword evidence="1" id="KW-0808">Transferase</keyword>
<dbReference type="Gene3D" id="3.40.50.150">
    <property type="entry name" value="Vaccinia Virus protein VP39"/>
    <property type="match status" value="1"/>
</dbReference>
<gene>
    <name evidence="3" type="ORF">PXEA_LOCUS21003</name>
</gene>
<comment type="caution">
    <text evidence="1">Lacks conserved residue(s) required for the propagation of feature annotation.</text>
</comment>
<keyword evidence="1" id="KW-0694">RNA-binding</keyword>
<dbReference type="AlphaFoldDB" id="A0A448X439"/>
<dbReference type="PANTHER" id="PTHR22808:SF1">
    <property type="entry name" value="RNA CYTOSINE-C(5)-METHYLTRANSFERASE NSUN2-RELATED"/>
    <property type="match status" value="1"/>
</dbReference>
<proteinExistence type="inferred from homology"/>
<sequence>MVLFILIHTRLQRNLRPSLFPPPNSDQLHLDRCRRVLPHDQNTGGFFIAVLEKIRHLPWMNASKGEKSVDDQCCIKSVDVSGRTEDKKSIEEPEEKDRAVDQEADCELSLCFLIRPLSDLYLGLVTRS</sequence>
<comment type="caution">
    <text evidence="3">The sequence shown here is derived from an EMBL/GenBank/DDBJ whole genome shotgun (WGS) entry which is preliminary data.</text>
</comment>
<dbReference type="InterPro" id="IPR029063">
    <property type="entry name" value="SAM-dependent_MTases_sf"/>
</dbReference>
<keyword evidence="4" id="KW-1185">Reference proteome</keyword>
<evidence type="ECO:0000313" key="3">
    <source>
        <dbReference type="EMBL" id="VEL27563.1"/>
    </source>
</evidence>
<dbReference type="InterPro" id="IPR023267">
    <property type="entry name" value="RCMT"/>
</dbReference>
<comment type="similarity">
    <text evidence="1">Belongs to the class I-like SAM-binding methyltransferase superfamily. RsmB/NOP family.</text>
</comment>
<organism evidence="3 4">
    <name type="scientific">Protopolystoma xenopodis</name>
    <dbReference type="NCBI Taxonomy" id="117903"/>
    <lineage>
        <taxon>Eukaryota</taxon>
        <taxon>Metazoa</taxon>
        <taxon>Spiralia</taxon>
        <taxon>Lophotrochozoa</taxon>
        <taxon>Platyhelminthes</taxon>
        <taxon>Monogenea</taxon>
        <taxon>Polyopisthocotylea</taxon>
        <taxon>Polystomatidea</taxon>
        <taxon>Polystomatidae</taxon>
        <taxon>Protopolystoma</taxon>
    </lineage>
</organism>
<keyword evidence="1" id="KW-0949">S-adenosyl-L-methionine</keyword>